<dbReference type="OrthoDB" id="2936772at2"/>
<accession>A0A0A2TH99</accession>
<sequence>MVSIIFTSRTRFKWNYKIICKKNQNLNTVVPIYTKEAVITPLSNQEQQTKLNEMVLFSDQVVGIGMKE</sequence>
<dbReference type="RefSeq" id="WP_036817644.1">
    <property type="nucleotide sequence ID" value="NZ_AVBF01000013.1"/>
</dbReference>
<organism evidence="1 2">
    <name type="scientific">Pontibacillus yanchengensis Y32</name>
    <dbReference type="NCBI Taxonomy" id="1385514"/>
    <lineage>
        <taxon>Bacteria</taxon>
        <taxon>Bacillati</taxon>
        <taxon>Bacillota</taxon>
        <taxon>Bacilli</taxon>
        <taxon>Bacillales</taxon>
        <taxon>Bacillaceae</taxon>
        <taxon>Pontibacillus</taxon>
    </lineage>
</organism>
<evidence type="ECO:0000313" key="1">
    <source>
        <dbReference type="EMBL" id="KGP73456.1"/>
    </source>
</evidence>
<keyword evidence="2" id="KW-1185">Reference proteome</keyword>
<evidence type="ECO:0000313" key="2">
    <source>
        <dbReference type="Proteomes" id="UP000030147"/>
    </source>
</evidence>
<dbReference type="AlphaFoldDB" id="A0A0A2TH99"/>
<reference evidence="1 2" key="1">
    <citation type="journal article" date="2015" name="Stand. Genomic Sci.">
        <title>High quality draft genome sequence of the moderately halophilic bacterium Pontibacillus yanchengensis Y32(T) and comparison among Pontibacillus genomes.</title>
        <authorList>
            <person name="Huang J."/>
            <person name="Qiao Z.X."/>
            <person name="Tang J.W."/>
            <person name="Wang G."/>
        </authorList>
    </citation>
    <scope>NUCLEOTIDE SEQUENCE [LARGE SCALE GENOMIC DNA]</scope>
    <source>
        <strain evidence="1 2">Y32</strain>
    </source>
</reference>
<dbReference type="Proteomes" id="UP000030147">
    <property type="component" value="Unassembled WGS sequence"/>
</dbReference>
<dbReference type="EMBL" id="AVBF01000013">
    <property type="protein sequence ID" value="KGP73456.1"/>
    <property type="molecule type" value="Genomic_DNA"/>
</dbReference>
<gene>
    <name evidence="1" type="ORF">N782_05030</name>
</gene>
<name>A0A0A2TH99_9BACI</name>
<comment type="caution">
    <text evidence="1">The sequence shown here is derived from an EMBL/GenBank/DDBJ whole genome shotgun (WGS) entry which is preliminary data.</text>
</comment>
<proteinExistence type="predicted"/>
<protein>
    <submittedName>
        <fullName evidence="1">Uncharacterized protein</fullName>
    </submittedName>
</protein>
<dbReference type="STRING" id="1385514.N782_05030"/>